<proteinExistence type="predicted"/>
<dbReference type="EMBL" id="GGEC01084847">
    <property type="protein sequence ID" value="MBX65331.1"/>
    <property type="molecule type" value="Transcribed_RNA"/>
</dbReference>
<name>A0A2P2QEA3_RHIMU</name>
<evidence type="ECO:0000313" key="1">
    <source>
        <dbReference type="EMBL" id="MBX65331.1"/>
    </source>
</evidence>
<protein>
    <submittedName>
        <fullName evidence="1">Uncharacterized protein</fullName>
    </submittedName>
</protein>
<organism evidence="1">
    <name type="scientific">Rhizophora mucronata</name>
    <name type="common">Asiatic mangrove</name>
    <dbReference type="NCBI Taxonomy" id="61149"/>
    <lineage>
        <taxon>Eukaryota</taxon>
        <taxon>Viridiplantae</taxon>
        <taxon>Streptophyta</taxon>
        <taxon>Embryophyta</taxon>
        <taxon>Tracheophyta</taxon>
        <taxon>Spermatophyta</taxon>
        <taxon>Magnoliopsida</taxon>
        <taxon>eudicotyledons</taxon>
        <taxon>Gunneridae</taxon>
        <taxon>Pentapetalae</taxon>
        <taxon>rosids</taxon>
        <taxon>fabids</taxon>
        <taxon>Malpighiales</taxon>
        <taxon>Rhizophoraceae</taxon>
        <taxon>Rhizophora</taxon>
    </lineage>
</organism>
<accession>A0A2P2QEA3</accession>
<sequence>MHLPKTHREGKP</sequence>
<reference evidence="1" key="1">
    <citation type="submission" date="2018-02" db="EMBL/GenBank/DDBJ databases">
        <title>Rhizophora mucronata_Transcriptome.</title>
        <authorList>
            <person name="Meera S.P."/>
            <person name="Sreeshan A."/>
            <person name="Augustine A."/>
        </authorList>
    </citation>
    <scope>NUCLEOTIDE SEQUENCE</scope>
    <source>
        <tissue evidence="1">Leaf</tissue>
    </source>
</reference>